<accession>A0ABP8JYP3</accession>
<dbReference type="PROSITE" id="PS50943">
    <property type="entry name" value="HTH_CROC1"/>
    <property type="match status" value="1"/>
</dbReference>
<dbReference type="PANTHER" id="PTHR46558">
    <property type="entry name" value="TRACRIPTIONAL REGULATORY PROTEIN-RELATED-RELATED"/>
    <property type="match status" value="1"/>
</dbReference>
<evidence type="ECO:0000256" key="1">
    <source>
        <dbReference type="ARBA" id="ARBA00023125"/>
    </source>
</evidence>
<evidence type="ECO:0000313" key="4">
    <source>
        <dbReference type="Proteomes" id="UP001500936"/>
    </source>
</evidence>
<name>A0ABP8JYP3_9BACT</name>
<dbReference type="InterPro" id="IPR001387">
    <property type="entry name" value="Cro/C1-type_HTH"/>
</dbReference>
<comment type="caution">
    <text evidence="3">The sequence shown here is derived from an EMBL/GenBank/DDBJ whole genome shotgun (WGS) entry which is preliminary data.</text>
</comment>
<reference evidence="4" key="1">
    <citation type="journal article" date="2019" name="Int. J. Syst. Evol. Microbiol.">
        <title>The Global Catalogue of Microorganisms (GCM) 10K type strain sequencing project: providing services to taxonomists for standard genome sequencing and annotation.</title>
        <authorList>
            <consortium name="The Broad Institute Genomics Platform"/>
            <consortium name="The Broad Institute Genome Sequencing Center for Infectious Disease"/>
            <person name="Wu L."/>
            <person name="Ma J."/>
        </authorList>
    </citation>
    <scope>NUCLEOTIDE SEQUENCE [LARGE SCALE GENOMIC DNA]</scope>
    <source>
        <strain evidence="4">JCM 17925</strain>
    </source>
</reference>
<dbReference type="InterPro" id="IPR010982">
    <property type="entry name" value="Lambda_DNA-bd_dom_sf"/>
</dbReference>
<dbReference type="SMART" id="SM00530">
    <property type="entry name" value="HTH_XRE"/>
    <property type="match status" value="1"/>
</dbReference>
<gene>
    <name evidence="3" type="ORF">GCM10023187_08500</name>
</gene>
<organism evidence="3 4">
    <name type="scientific">Nibrella viscosa</name>
    <dbReference type="NCBI Taxonomy" id="1084524"/>
    <lineage>
        <taxon>Bacteria</taxon>
        <taxon>Pseudomonadati</taxon>
        <taxon>Bacteroidota</taxon>
        <taxon>Cytophagia</taxon>
        <taxon>Cytophagales</taxon>
        <taxon>Spirosomataceae</taxon>
        <taxon>Nibrella</taxon>
    </lineage>
</organism>
<dbReference type="CDD" id="cd00093">
    <property type="entry name" value="HTH_XRE"/>
    <property type="match status" value="1"/>
</dbReference>
<dbReference type="SUPFAM" id="SSF47413">
    <property type="entry name" value="lambda repressor-like DNA-binding domains"/>
    <property type="match status" value="1"/>
</dbReference>
<dbReference type="EMBL" id="BAABHB010000001">
    <property type="protein sequence ID" value="GAA4398153.1"/>
    <property type="molecule type" value="Genomic_DNA"/>
</dbReference>
<sequence length="352" mass="39807">MSIVSNNIKYLRRLNGLTQEQFARRIGIKRSLLGAYEEARANPNLDNLMAIAKAFNTTVDQLLKQDLRKIRETPDLSIPLSLDRSASDRIVAERATVTAPPPIFREPAVEAPQPLAKVLEKYYRGPDPIRAVAQRVVPRPVSLKNGLSMPNGYAQRVPESPLTFNNVYEKAPVYDKGLSAARPEAHSAGREDGSLQPGIPYVQQFQFGEYQQRYQQTDYLSRLPTLRIPLLPAGHYRAFEAGADFSFPGALLIGQFVRNWFDITDGRLYVLMVRHQGLMCRRVFNQVKRTGTLLLADQKPPTPSQEVPLSDVLEVWEVSAFFSRQLPEPGPNLDRVRQLADELRFEIDRLAQ</sequence>
<keyword evidence="1" id="KW-0238">DNA-binding</keyword>
<feature type="domain" description="HTH cro/C1-type" evidence="2">
    <location>
        <begin position="8"/>
        <end position="62"/>
    </location>
</feature>
<proteinExistence type="predicted"/>
<evidence type="ECO:0000313" key="3">
    <source>
        <dbReference type="EMBL" id="GAA4398153.1"/>
    </source>
</evidence>
<dbReference type="Proteomes" id="UP001500936">
    <property type="component" value="Unassembled WGS sequence"/>
</dbReference>
<keyword evidence="4" id="KW-1185">Reference proteome</keyword>
<evidence type="ECO:0000259" key="2">
    <source>
        <dbReference type="PROSITE" id="PS50943"/>
    </source>
</evidence>
<dbReference type="Pfam" id="PF01381">
    <property type="entry name" value="HTH_3"/>
    <property type="match status" value="1"/>
</dbReference>
<dbReference type="PANTHER" id="PTHR46558:SF11">
    <property type="entry name" value="HTH-TYPE TRANSCRIPTIONAL REGULATOR XRE"/>
    <property type="match status" value="1"/>
</dbReference>
<dbReference type="Gene3D" id="1.10.260.40">
    <property type="entry name" value="lambda repressor-like DNA-binding domains"/>
    <property type="match status" value="1"/>
</dbReference>
<protein>
    <recommendedName>
        <fullName evidence="2">HTH cro/C1-type domain-containing protein</fullName>
    </recommendedName>
</protein>
<dbReference type="RefSeq" id="WP_345264273.1">
    <property type="nucleotide sequence ID" value="NZ_BAABHB010000001.1"/>
</dbReference>